<dbReference type="HOGENOM" id="CLU_625222_0_0_6"/>
<proteinExistence type="predicted"/>
<dbReference type="InterPro" id="IPR018392">
    <property type="entry name" value="LysM"/>
</dbReference>
<dbReference type="CDD" id="cd00118">
    <property type="entry name" value="LysM"/>
    <property type="match status" value="1"/>
</dbReference>
<dbReference type="SMART" id="SM00257">
    <property type="entry name" value="LysM"/>
    <property type="match status" value="1"/>
</dbReference>
<dbReference type="Gene3D" id="3.10.350.10">
    <property type="entry name" value="LysM domain"/>
    <property type="match status" value="1"/>
</dbReference>
<evidence type="ECO:0000313" key="2">
    <source>
        <dbReference type="EMBL" id="AJC48220.1"/>
    </source>
</evidence>
<protein>
    <submittedName>
        <fullName evidence="2">Peptidoglycan-binding protein</fullName>
    </submittedName>
</protein>
<dbReference type="KEGG" id="fgu:SD28_00350"/>
<organism evidence="2 3">
    <name type="scientific">Allofrancisella guangzhouensis</name>
    <dbReference type="NCBI Taxonomy" id="594679"/>
    <lineage>
        <taxon>Bacteria</taxon>
        <taxon>Pseudomonadati</taxon>
        <taxon>Pseudomonadota</taxon>
        <taxon>Gammaproteobacteria</taxon>
        <taxon>Thiotrichales</taxon>
        <taxon>Francisellaceae</taxon>
        <taxon>Allofrancisella</taxon>
    </lineage>
</organism>
<dbReference type="STRING" id="594679.SD28_00350"/>
<evidence type="ECO:0000313" key="3">
    <source>
        <dbReference type="Proteomes" id="UP000031104"/>
    </source>
</evidence>
<evidence type="ECO:0000259" key="1">
    <source>
        <dbReference type="PROSITE" id="PS51782"/>
    </source>
</evidence>
<dbReference type="RefSeq" id="WP_039122981.1">
    <property type="nucleotide sequence ID" value="NZ_CP010427.1"/>
</dbReference>
<sequence>MLGSIKKIFVTSTVVAVVNLSFAMEIYTVKPNDYLYKIAKSYSVDGVSNSELVDAIRGINKAEIPGIVDNRIRVGDKLALPTTKSEVEDGLALDRNQILHGSYDNNHSNNQNTVTSLQNLSVVDNSTEQKLGDREIVDTSSSTENTSTSQNTIISSNQQIIPALIPGDTTSTVIYNDNLDSQDIQTTEGFNNEQANGFTFGNIFKLVLSLLILAGLAVIAKKVWENISSKKELELELISKRKRDHLMSRISPVVSGRDFYMTQQTLQNEFDFFSDNTSDNQEEPVIKNTDPYSEANLDILSDDLVEEFGENDNNVAVKTEKGIVFETSVNNKFGINAENSVEEVEPQENVEQELLYVKELVEQYLDSEKYMEASITIQDSLEKDPNNVELRYRLLEVYARAGDEIAFEGEVHFIKSKNIVSMFDPLHQKIAKLRDKYFE</sequence>
<dbReference type="PROSITE" id="PS51782">
    <property type="entry name" value="LYSM"/>
    <property type="match status" value="1"/>
</dbReference>
<dbReference type="InterPro" id="IPR036779">
    <property type="entry name" value="LysM_dom_sf"/>
</dbReference>
<dbReference type="Pfam" id="PF01476">
    <property type="entry name" value="LysM"/>
    <property type="match status" value="1"/>
</dbReference>
<accession>A0A0A8E1Y2</accession>
<dbReference type="OrthoDB" id="5298707at2"/>
<feature type="domain" description="LysM" evidence="1">
    <location>
        <begin position="25"/>
        <end position="80"/>
    </location>
</feature>
<gene>
    <name evidence="2" type="ORF">SD28_00350</name>
</gene>
<name>A0A0A8E1Y2_9GAMM</name>
<keyword evidence="3" id="KW-1185">Reference proteome</keyword>
<dbReference type="EMBL" id="CP010427">
    <property type="protein sequence ID" value="AJC48220.1"/>
    <property type="molecule type" value="Genomic_DNA"/>
</dbReference>
<dbReference type="AlphaFoldDB" id="A0A0A8E1Y2"/>
<dbReference type="Proteomes" id="UP000031104">
    <property type="component" value="Chromosome"/>
</dbReference>
<reference evidence="2 3" key="1">
    <citation type="submission" date="2014-12" db="EMBL/GenBank/DDBJ databases">
        <title>Complete genome sequence of Francisella guanzhouensis strain 08HL01032 isolated from air-conditioning system in China.</title>
        <authorList>
            <person name="Svensson D."/>
            <person name="Ohrman C."/>
            <person name="Backman S."/>
            <person name="Karlsson E."/>
            <person name="Nilsson E."/>
            <person name="Bystrom M."/>
            <person name="Larkeryd A."/>
            <person name="Stenberg P."/>
            <person name="Scholtz H.C."/>
            <person name="Forsman M."/>
            <person name="Sjodin A."/>
        </authorList>
    </citation>
    <scope>NUCLEOTIDE SEQUENCE [LARGE SCALE GENOMIC DNA]</scope>
    <source>
        <strain evidence="2 3">08HL01032</strain>
    </source>
</reference>